<feature type="region of interest" description="Disordered" evidence="1">
    <location>
        <begin position="245"/>
        <end position="265"/>
    </location>
</feature>
<feature type="region of interest" description="Disordered" evidence="1">
    <location>
        <begin position="62"/>
        <end position="110"/>
    </location>
</feature>
<feature type="region of interest" description="Disordered" evidence="1">
    <location>
        <begin position="162"/>
        <end position="196"/>
    </location>
</feature>
<evidence type="ECO:0000313" key="2">
    <source>
        <dbReference type="EMBL" id="KAJ8417156.1"/>
    </source>
</evidence>
<proteinExistence type="predicted"/>
<accession>A0AAD7TBL4</accession>
<dbReference type="EMBL" id="JAINUG010000004">
    <property type="protein sequence ID" value="KAJ8417156.1"/>
    <property type="molecule type" value="Genomic_DNA"/>
</dbReference>
<protein>
    <submittedName>
        <fullName evidence="2">Uncharacterized protein</fullName>
    </submittedName>
</protein>
<dbReference type="AlphaFoldDB" id="A0AAD7TBL4"/>
<sequence>MPMLTGRALTVRRLLLSRLGCSETASSQLPGHRLAVTDEETGLRTRASARLWRCPEPKALIQHRAPTPLTRERTVRRRASPVVSGEEDKQPAATKPIDARSPSRCAAPRSVNQRLRRDFGEIKKHPNDLAQNTERYVKFIKSGSAVSLVGVGLSKRAEGRQALERHRQSAARPRLWSSVGPVKPPQNEAQRADGKRLAGCDRSLKWEKVGENNAGLRGIAPSYGASGGKAIAFILNSTPFPQRSGVGMPGAARQELRGDAVRAVR</sequence>
<evidence type="ECO:0000313" key="3">
    <source>
        <dbReference type="Proteomes" id="UP001221898"/>
    </source>
</evidence>
<reference evidence="2" key="1">
    <citation type="journal article" date="2023" name="Science">
        <title>Genome structures resolve the early diversification of teleost fishes.</title>
        <authorList>
            <person name="Parey E."/>
            <person name="Louis A."/>
            <person name="Montfort J."/>
            <person name="Bouchez O."/>
            <person name="Roques C."/>
            <person name="Iampietro C."/>
            <person name="Lluch J."/>
            <person name="Castinel A."/>
            <person name="Donnadieu C."/>
            <person name="Desvignes T."/>
            <person name="Floi Bucao C."/>
            <person name="Jouanno E."/>
            <person name="Wen M."/>
            <person name="Mejri S."/>
            <person name="Dirks R."/>
            <person name="Jansen H."/>
            <person name="Henkel C."/>
            <person name="Chen W.J."/>
            <person name="Zahm M."/>
            <person name="Cabau C."/>
            <person name="Klopp C."/>
            <person name="Thompson A.W."/>
            <person name="Robinson-Rechavi M."/>
            <person name="Braasch I."/>
            <person name="Lecointre G."/>
            <person name="Bobe J."/>
            <person name="Postlethwait J.H."/>
            <person name="Berthelot C."/>
            <person name="Roest Crollius H."/>
            <person name="Guiguen Y."/>
        </authorList>
    </citation>
    <scope>NUCLEOTIDE SEQUENCE</scope>
    <source>
        <strain evidence="2">NC1722</strain>
    </source>
</reference>
<dbReference type="Proteomes" id="UP001221898">
    <property type="component" value="Unassembled WGS sequence"/>
</dbReference>
<keyword evidence="3" id="KW-1185">Reference proteome</keyword>
<evidence type="ECO:0000256" key="1">
    <source>
        <dbReference type="SAM" id="MobiDB-lite"/>
    </source>
</evidence>
<name>A0AAD7TBL4_9TELE</name>
<gene>
    <name evidence="2" type="ORF">AAFF_G00283830</name>
</gene>
<feature type="compositionally biased region" description="Basic and acidic residues" evidence="1">
    <location>
        <begin position="254"/>
        <end position="265"/>
    </location>
</feature>
<organism evidence="2 3">
    <name type="scientific">Aldrovandia affinis</name>
    <dbReference type="NCBI Taxonomy" id="143900"/>
    <lineage>
        <taxon>Eukaryota</taxon>
        <taxon>Metazoa</taxon>
        <taxon>Chordata</taxon>
        <taxon>Craniata</taxon>
        <taxon>Vertebrata</taxon>
        <taxon>Euteleostomi</taxon>
        <taxon>Actinopterygii</taxon>
        <taxon>Neopterygii</taxon>
        <taxon>Teleostei</taxon>
        <taxon>Notacanthiformes</taxon>
        <taxon>Halosauridae</taxon>
        <taxon>Aldrovandia</taxon>
    </lineage>
</organism>
<comment type="caution">
    <text evidence="2">The sequence shown here is derived from an EMBL/GenBank/DDBJ whole genome shotgun (WGS) entry which is preliminary data.</text>
</comment>